<name>A0A8H4JTF1_9HYPO</name>
<dbReference type="InterPro" id="IPR053178">
    <property type="entry name" value="Osmoadaptation_assoc"/>
</dbReference>
<accession>A0A8H4JTF1</accession>
<dbReference type="OrthoDB" id="5097824at2759"/>
<evidence type="ECO:0000313" key="2">
    <source>
        <dbReference type="EMBL" id="KAF4438682.1"/>
    </source>
</evidence>
<gene>
    <name evidence="2" type="ORF">F53441_12755</name>
</gene>
<dbReference type="Proteomes" id="UP000605986">
    <property type="component" value="Unassembled WGS sequence"/>
</dbReference>
<sequence>MGPPKQPRGHAKQVSAFVFVDTSSTTFAGIVSQDDKINIRRQAARSGNKRHKRRRPESTTQEDESDSQIRLAVLEKRAYTLRPRLSSKGYESLRATYNFDILDLASFADVDLATNAHQLVQNEPNWYKDILRQSASSFLVHLPSRYGQDPCLDDTMRCVAARASQMVGMPMKPCIPDLLYGKALESLQKEIGKPSFTPTVNSYGATRLLVLYELLGQPHKNRLVTHLRGSVQLLGLRKAAQYESEFDRALLKSQGPSIVVDELYRMRSSMFEDAEWQRLLQHASVLETDHESSFWWKFLGVVAFLPGILKDMRLLFDVEGYQSGSTGQSAKILERATMVYRKLHEHNILYQRKPPHPSSLFNLPTSTESPDRIRLREFFLYTMIFICRIKATLSPDDWDRALNEEEAQNAANQALLIEKVTKQFDKTMAWHFEQRNSLAKSVTETRVEWLADLVSDGDLHKLLAQRWLKWENSWRNSVLDVEYGE</sequence>
<evidence type="ECO:0000313" key="3">
    <source>
        <dbReference type="Proteomes" id="UP000605986"/>
    </source>
</evidence>
<dbReference type="PANTHER" id="PTHR38111">
    <property type="entry name" value="ZN(2)-C6 FUNGAL-TYPE DOMAIN-CONTAINING PROTEIN-RELATED"/>
    <property type="match status" value="1"/>
</dbReference>
<organism evidence="2 3">
    <name type="scientific">Fusarium austroafricanum</name>
    <dbReference type="NCBI Taxonomy" id="2364996"/>
    <lineage>
        <taxon>Eukaryota</taxon>
        <taxon>Fungi</taxon>
        <taxon>Dikarya</taxon>
        <taxon>Ascomycota</taxon>
        <taxon>Pezizomycotina</taxon>
        <taxon>Sordariomycetes</taxon>
        <taxon>Hypocreomycetidae</taxon>
        <taxon>Hypocreales</taxon>
        <taxon>Nectriaceae</taxon>
        <taxon>Fusarium</taxon>
        <taxon>Fusarium concolor species complex</taxon>
    </lineage>
</organism>
<keyword evidence="3" id="KW-1185">Reference proteome</keyword>
<proteinExistence type="predicted"/>
<evidence type="ECO:0000256" key="1">
    <source>
        <dbReference type="SAM" id="MobiDB-lite"/>
    </source>
</evidence>
<feature type="region of interest" description="Disordered" evidence="1">
    <location>
        <begin position="42"/>
        <end position="67"/>
    </location>
</feature>
<dbReference type="EMBL" id="JAADJG010000720">
    <property type="protein sequence ID" value="KAF4438682.1"/>
    <property type="molecule type" value="Genomic_DNA"/>
</dbReference>
<reference evidence="2" key="1">
    <citation type="submission" date="2020-01" db="EMBL/GenBank/DDBJ databases">
        <title>Identification and distribution of gene clusters putatively required for synthesis of sphingolipid metabolism inhibitors in phylogenetically diverse species of the filamentous fungus Fusarium.</title>
        <authorList>
            <person name="Kim H.-S."/>
            <person name="Busman M."/>
            <person name="Brown D.W."/>
            <person name="Divon H."/>
            <person name="Uhlig S."/>
            <person name="Proctor R.H."/>
        </authorList>
    </citation>
    <scope>NUCLEOTIDE SEQUENCE</scope>
    <source>
        <strain evidence="2">NRRL 53441</strain>
    </source>
</reference>
<dbReference type="AlphaFoldDB" id="A0A8H4JTF1"/>
<comment type="caution">
    <text evidence="2">The sequence shown here is derived from an EMBL/GenBank/DDBJ whole genome shotgun (WGS) entry which is preliminary data.</text>
</comment>
<dbReference type="PANTHER" id="PTHR38111:SF6">
    <property type="entry name" value="FINGER DOMAIN PROTEIN, PUTATIVE (AFU_ORTHOLOGUE AFUA_8G01940)-RELATED"/>
    <property type="match status" value="1"/>
</dbReference>
<protein>
    <submittedName>
        <fullName evidence="2">Uncharacterized protein</fullName>
    </submittedName>
</protein>